<dbReference type="CDD" id="cd02248">
    <property type="entry name" value="Peptidase_C1A"/>
    <property type="match status" value="1"/>
</dbReference>
<dbReference type="PRINTS" id="PR00705">
    <property type="entry name" value="PAPAIN"/>
</dbReference>
<organism evidence="5 6">
    <name type="scientific">Tritrichomonas musculus</name>
    <dbReference type="NCBI Taxonomy" id="1915356"/>
    <lineage>
        <taxon>Eukaryota</taxon>
        <taxon>Metamonada</taxon>
        <taxon>Parabasalia</taxon>
        <taxon>Tritrichomonadida</taxon>
        <taxon>Tritrichomonadidae</taxon>
        <taxon>Tritrichomonas</taxon>
    </lineage>
</organism>
<feature type="domain" description="Peptidase C1A papain C-terminal" evidence="3">
    <location>
        <begin position="103"/>
        <end position="317"/>
    </location>
</feature>
<feature type="domain" description="Cathepsin propeptide inhibitor" evidence="4">
    <location>
        <begin position="22"/>
        <end position="77"/>
    </location>
</feature>
<gene>
    <name evidence="5" type="ORF">M9Y10_000313</name>
</gene>
<dbReference type="InterPro" id="IPR013201">
    <property type="entry name" value="Prot_inhib_I29"/>
</dbReference>
<dbReference type="SMART" id="SM00848">
    <property type="entry name" value="Inhibitor_I29"/>
    <property type="match status" value="1"/>
</dbReference>
<keyword evidence="6" id="KW-1185">Reference proteome</keyword>
<dbReference type="InterPro" id="IPR025661">
    <property type="entry name" value="Pept_asp_AS"/>
</dbReference>
<protein>
    <submittedName>
        <fullName evidence="5">Uncharacterized protein</fullName>
    </submittedName>
</protein>
<dbReference type="EMBL" id="JAPFFF010000001">
    <property type="protein sequence ID" value="KAK8898053.1"/>
    <property type="molecule type" value="Genomic_DNA"/>
</dbReference>
<dbReference type="InterPro" id="IPR000169">
    <property type="entry name" value="Pept_cys_AS"/>
</dbReference>
<dbReference type="SUPFAM" id="SSF54001">
    <property type="entry name" value="Cysteine proteinases"/>
    <property type="match status" value="1"/>
</dbReference>
<comment type="caution">
    <text evidence="5">The sequence shown here is derived from an EMBL/GenBank/DDBJ whole genome shotgun (WGS) entry which is preliminary data.</text>
</comment>
<evidence type="ECO:0000313" key="6">
    <source>
        <dbReference type="Proteomes" id="UP001470230"/>
    </source>
</evidence>
<dbReference type="InterPro" id="IPR000668">
    <property type="entry name" value="Peptidase_C1A_C"/>
</dbReference>
<evidence type="ECO:0000259" key="3">
    <source>
        <dbReference type="SMART" id="SM00645"/>
    </source>
</evidence>
<accession>A0ABR2L4U3</accession>
<evidence type="ECO:0000256" key="1">
    <source>
        <dbReference type="ARBA" id="ARBA00008455"/>
    </source>
</evidence>
<dbReference type="Pfam" id="PF08246">
    <property type="entry name" value="Inhibitor_I29"/>
    <property type="match status" value="1"/>
</dbReference>
<dbReference type="PROSITE" id="PS00139">
    <property type="entry name" value="THIOL_PROTEASE_CYS"/>
    <property type="match status" value="1"/>
</dbReference>
<dbReference type="PANTHER" id="PTHR12411">
    <property type="entry name" value="CYSTEINE PROTEASE FAMILY C1-RELATED"/>
    <property type="match status" value="1"/>
</dbReference>
<dbReference type="InterPro" id="IPR038765">
    <property type="entry name" value="Papain-like_cys_pep_sf"/>
</dbReference>
<name>A0ABR2L4U3_9EUKA</name>
<evidence type="ECO:0000313" key="5">
    <source>
        <dbReference type="EMBL" id="KAK8898053.1"/>
    </source>
</evidence>
<dbReference type="Gene3D" id="3.90.70.10">
    <property type="entry name" value="Cysteine proteinases"/>
    <property type="match status" value="1"/>
</dbReference>
<dbReference type="Pfam" id="PF00112">
    <property type="entry name" value="Peptidase_C1"/>
    <property type="match status" value="1"/>
</dbReference>
<dbReference type="SMART" id="SM00645">
    <property type="entry name" value="Pept_C1"/>
    <property type="match status" value="1"/>
</dbReference>
<dbReference type="InterPro" id="IPR039417">
    <property type="entry name" value="Peptidase_C1A_papain-like"/>
</dbReference>
<dbReference type="InterPro" id="IPR013128">
    <property type="entry name" value="Peptidase_C1A"/>
</dbReference>
<dbReference type="PROSITE" id="PS00640">
    <property type="entry name" value="THIOL_PROTEASE_ASN"/>
    <property type="match status" value="1"/>
</dbReference>
<reference evidence="5 6" key="1">
    <citation type="submission" date="2024-04" db="EMBL/GenBank/DDBJ databases">
        <title>Tritrichomonas musculus Genome.</title>
        <authorList>
            <person name="Alves-Ferreira E."/>
            <person name="Grigg M."/>
            <person name="Lorenzi H."/>
            <person name="Galac M."/>
        </authorList>
    </citation>
    <scope>NUCLEOTIDE SEQUENCE [LARGE SCALE GENOMIC DNA]</scope>
    <source>
        <strain evidence="5 6">EAF2021</strain>
    </source>
</reference>
<comment type="similarity">
    <text evidence="1">Belongs to the peptidase C1 family.</text>
</comment>
<keyword evidence="2" id="KW-1015">Disulfide bond</keyword>
<evidence type="ECO:0000256" key="2">
    <source>
        <dbReference type="ARBA" id="ARBA00023157"/>
    </source>
</evidence>
<dbReference type="Proteomes" id="UP001470230">
    <property type="component" value="Unassembled WGS sequence"/>
</dbReference>
<proteinExistence type="inferred from homology"/>
<evidence type="ECO:0000259" key="4">
    <source>
        <dbReference type="SMART" id="SM00848"/>
    </source>
</evidence>
<sequence length="318" mass="35749">MFSFFVTCTFSVLFAKHEEKSFLSWMRRTNQFFTGDEYHLRFGIFLSNSRRVQEFNSAHKSFKVSVNKFACYTPSEYRILLGLRRHVSTSNRQKIVKKAAGNEPDYVDWREKGIVNEIKNQGQCGSCWAFGSIQACESAYALAHGTLNSCSEQNLIDCVPNCYGCNGGFPTSAVNYVILNQAGQFNSESDYPYKAVEESCKYDASKAINKILSWKSGKAGDEDYLKTLVSKGVCAIGIDAAPWSFQSYSSGIYDEPECSSEFLDHSVGLVGYGTENGVDYWIVRNSWGTDWGEKGYIRMSRNKDNQCGVATDTFQVYA</sequence>